<gene>
    <name evidence="1" type="ORF">DXB99_02540</name>
</gene>
<protein>
    <submittedName>
        <fullName evidence="1">Uncharacterized protein</fullName>
    </submittedName>
</protein>
<reference evidence="1 2" key="1">
    <citation type="submission" date="2018-08" db="EMBL/GenBank/DDBJ databases">
        <title>A genome reference for cultivated species of the human gut microbiota.</title>
        <authorList>
            <person name="Zou Y."/>
            <person name="Xue W."/>
            <person name="Luo G."/>
        </authorList>
    </citation>
    <scope>NUCLEOTIDE SEQUENCE [LARGE SCALE GENOMIC DNA]</scope>
    <source>
        <strain evidence="1 2">OM07-13</strain>
    </source>
</reference>
<dbReference type="EMBL" id="QSTP01000001">
    <property type="protein sequence ID" value="RGM75418.1"/>
    <property type="molecule type" value="Genomic_DNA"/>
</dbReference>
<evidence type="ECO:0000313" key="1">
    <source>
        <dbReference type="EMBL" id="RGM75418.1"/>
    </source>
</evidence>
<dbReference type="Proteomes" id="UP000260758">
    <property type="component" value="Unassembled WGS sequence"/>
</dbReference>
<evidence type="ECO:0000313" key="2">
    <source>
        <dbReference type="Proteomes" id="UP000260758"/>
    </source>
</evidence>
<dbReference type="RefSeq" id="WP_117718176.1">
    <property type="nucleotide sequence ID" value="NZ_QSTP01000001.1"/>
</dbReference>
<name>A0A3E4YKZ6_9FIRM</name>
<accession>A0A3E4YKZ6</accession>
<comment type="caution">
    <text evidence="1">The sequence shown here is derived from an EMBL/GenBank/DDBJ whole genome shotgun (WGS) entry which is preliminary data.</text>
</comment>
<dbReference type="AlphaFoldDB" id="A0A3E4YKZ6"/>
<proteinExistence type="predicted"/>
<sequence>MKFISRIVPHNNDILTKINRNIIIQAVLKKDKNDFTYYDIVSINGLNNHLLKLFHNNNFIFTDVTTAAEKSFIENDLLRNENTVYNLYMDLDIIINNFENNKAYMHGTIYRIRRANSLINNGFKPLSYKADYSKYPTKKLYW</sequence>
<organism evidence="1 2">
    <name type="scientific">Agathobacter rectalis</name>
    <dbReference type="NCBI Taxonomy" id="39491"/>
    <lineage>
        <taxon>Bacteria</taxon>
        <taxon>Bacillati</taxon>
        <taxon>Bacillota</taxon>
        <taxon>Clostridia</taxon>
        <taxon>Lachnospirales</taxon>
        <taxon>Lachnospiraceae</taxon>
        <taxon>Agathobacter</taxon>
    </lineage>
</organism>